<dbReference type="AlphaFoldDB" id="A0A4Y2SYZ6"/>
<feature type="compositionally biased region" description="Basic and acidic residues" evidence="1">
    <location>
        <begin position="187"/>
        <end position="197"/>
    </location>
</feature>
<feature type="compositionally biased region" description="Acidic residues" evidence="1">
    <location>
        <begin position="57"/>
        <end position="68"/>
    </location>
</feature>
<feature type="region of interest" description="Disordered" evidence="1">
    <location>
        <begin position="344"/>
        <end position="363"/>
    </location>
</feature>
<keyword evidence="3" id="KW-1185">Reference proteome</keyword>
<name>A0A4Y2SYZ6_ARAVE</name>
<comment type="caution">
    <text evidence="2">The sequence shown here is derived from an EMBL/GenBank/DDBJ whole genome shotgun (WGS) entry which is preliminary data.</text>
</comment>
<dbReference type="OrthoDB" id="8122238at2759"/>
<feature type="region of interest" description="Disordered" evidence="1">
    <location>
        <begin position="144"/>
        <end position="250"/>
    </location>
</feature>
<organism evidence="2 3">
    <name type="scientific">Araneus ventricosus</name>
    <name type="common">Orbweaver spider</name>
    <name type="synonym">Epeira ventricosa</name>
    <dbReference type="NCBI Taxonomy" id="182803"/>
    <lineage>
        <taxon>Eukaryota</taxon>
        <taxon>Metazoa</taxon>
        <taxon>Ecdysozoa</taxon>
        <taxon>Arthropoda</taxon>
        <taxon>Chelicerata</taxon>
        <taxon>Arachnida</taxon>
        <taxon>Araneae</taxon>
        <taxon>Araneomorphae</taxon>
        <taxon>Entelegynae</taxon>
        <taxon>Araneoidea</taxon>
        <taxon>Araneidae</taxon>
        <taxon>Araneus</taxon>
    </lineage>
</organism>
<evidence type="ECO:0000313" key="3">
    <source>
        <dbReference type="Proteomes" id="UP000499080"/>
    </source>
</evidence>
<protein>
    <submittedName>
        <fullName evidence="2">Uncharacterized protein</fullName>
    </submittedName>
</protein>
<gene>
    <name evidence="2" type="ORF">AVEN_185495_1</name>
</gene>
<feature type="compositionally biased region" description="Basic and acidic residues" evidence="1">
    <location>
        <begin position="93"/>
        <end position="102"/>
    </location>
</feature>
<reference evidence="2 3" key="1">
    <citation type="journal article" date="2019" name="Sci. Rep.">
        <title>Orb-weaving spider Araneus ventricosus genome elucidates the spidroin gene catalogue.</title>
        <authorList>
            <person name="Kono N."/>
            <person name="Nakamura H."/>
            <person name="Ohtoshi R."/>
            <person name="Moran D.A.P."/>
            <person name="Shinohara A."/>
            <person name="Yoshida Y."/>
            <person name="Fujiwara M."/>
            <person name="Mori M."/>
            <person name="Tomita M."/>
            <person name="Arakawa K."/>
        </authorList>
    </citation>
    <scope>NUCLEOTIDE SEQUENCE [LARGE SCALE GENOMIC DNA]</scope>
</reference>
<accession>A0A4Y2SYZ6</accession>
<sequence length="386" mass="40867">MAESKDITHAYVSLSDLSLDSSIFQESLKGSIRQPVPSDDEIVFLDDTQRSAVAGESGDECAGEDEKEGMDGANGDERNEGGKAPVDSNGPDKGSERPKESDVTDPGLSALLERATALLTELGLDDNKGGQVLGLIFEAFGLRSGSMSHKARIASKPDTQKSTKTTRGKRTKTAVAPPKVTKPAPKRKADAPKEKPVEQAAEQPTSAPQSFAAAARKGASVAQNPPVRGSAKSTKKAPPGRTPLAKAKRSGVTLVYPKEDSDLSTSSQVLRCLERNISLGALGIKMVASRPIREAGVVLVTETKPMTETLRQAIEGCPAVADKVSVRAPKGRVPTLLFTMSRSGNMRPGIKRRGGSAVSGRVTPCRRETSRSVFAERLKMVLRIGS</sequence>
<proteinExistence type="predicted"/>
<evidence type="ECO:0000256" key="1">
    <source>
        <dbReference type="SAM" id="MobiDB-lite"/>
    </source>
</evidence>
<evidence type="ECO:0000313" key="2">
    <source>
        <dbReference type="EMBL" id="GBN93608.1"/>
    </source>
</evidence>
<dbReference type="EMBL" id="BGPR01025029">
    <property type="protein sequence ID" value="GBN93608.1"/>
    <property type="molecule type" value="Genomic_DNA"/>
</dbReference>
<feature type="compositionally biased region" description="Low complexity" evidence="1">
    <location>
        <begin position="173"/>
        <end position="183"/>
    </location>
</feature>
<feature type="region of interest" description="Disordered" evidence="1">
    <location>
        <begin position="28"/>
        <end position="108"/>
    </location>
</feature>
<dbReference type="Proteomes" id="UP000499080">
    <property type="component" value="Unassembled WGS sequence"/>
</dbReference>